<comment type="caution">
    <text evidence="2">The sequence shown here is derived from an EMBL/GenBank/DDBJ whole genome shotgun (WGS) entry which is preliminary data.</text>
</comment>
<protein>
    <submittedName>
        <fullName evidence="2">GNAT family N-acetyltransferase</fullName>
    </submittedName>
</protein>
<dbReference type="RefSeq" id="WP_264287307.1">
    <property type="nucleotide sequence ID" value="NZ_JAOZEV010000009.1"/>
</dbReference>
<sequence>MEKNTNRITDNINNLTRLWKTVGAPFQSYHKNNTFEYCKIENSGWPNKLWFSEDVNLNSAKTAIEFLESNPTLVIPYWDIYGTNSNEIFETKGLVKKTEQVAMALKLDKPFELQNTLEFKRIWKDEDAKIWSDLYPNAFGYVISKEILIHNYNEVQFHLVTYQNQPIGTFMLFQTENNIGIHGVGVIPEMRRKGFAEEIMKYALNLALDLNAEYALLQASVMGKGIYTKLGFEDLFIIKNYILKNE</sequence>
<dbReference type="Pfam" id="PF00583">
    <property type="entry name" value="Acetyltransf_1"/>
    <property type="match status" value="1"/>
</dbReference>
<dbReference type="InterPro" id="IPR016181">
    <property type="entry name" value="Acyl_CoA_acyltransferase"/>
</dbReference>
<name>A0A9X3C1D0_9FLAO</name>
<gene>
    <name evidence="2" type="ORF">OIU80_12325</name>
</gene>
<keyword evidence="3" id="KW-1185">Reference proteome</keyword>
<feature type="domain" description="N-acetyltransferase" evidence="1">
    <location>
        <begin position="117"/>
        <end position="246"/>
    </location>
</feature>
<proteinExistence type="predicted"/>
<evidence type="ECO:0000259" key="1">
    <source>
        <dbReference type="PROSITE" id="PS51186"/>
    </source>
</evidence>
<dbReference type="PROSITE" id="PS51186">
    <property type="entry name" value="GNAT"/>
    <property type="match status" value="1"/>
</dbReference>
<dbReference type="EMBL" id="JAOZEV010000009">
    <property type="protein sequence ID" value="MCV9933070.1"/>
    <property type="molecule type" value="Genomic_DNA"/>
</dbReference>
<dbReference type="GO" id="GO:0016747">
    <property type="term" value="F:acyltransferase activity, transferring groups other than amino-acyl groups"/>
    <property type="evidence" value="ECO:0007669"/>
    <property type="project" value="InterPro"/>
</dbReference>
<dbReference type="Proteomes" id="UP001151133">
    <property type="component" value="Unassembled WGS sequence"/>
</dbReference>
<dbReference type="Gene3D" id="3.40.630.30">
    <property type="match status" value="1"/>
</dbReference>
<dbReference type="InterPro" id="IPR000182">
    <property type="entry name" value="GNAT_dom"/>
</dbReference>
<accession>A0A9X3C1D0</accession>
<organism evidence="2 3">
    <name type="scientific">Flavobacterium frigoritolerans</name>
    <dbReference type="NCBI Taxonomy" id="2987686"/>
    <lineage>
        <taxon>Bacteria</taxon>
        <taxon>Pseudomonadati</taxon>
        <taxon>Bacteroidota</taxon>
        <taxon>Flavobacteriia</taxon>
        <taxon>Flavobacteriales</taxon>
        <taxon>Flavobacteriaceae</taxon>
        <taxon>Flavobacterium</taxon>
    </lineage>
</organism>
<reference evidence="2" key="1">
    <citation type="submission" date="2022-10" db="EMBL/GenBank/DDBJ databases">
        <title>Two novel species of Flavobacterium.</title>
        <authorList>
            <person name="Liu Q."/>
            <person name="Xin Y.-H."/>
        </authorList>
    </citation>
    <scope>NUCLEOTIDE SEQUENCE</scope>
    <source>
        <strain evidence="2">LS1R47</strain>
    </source>
</reference>
<dbReference type="AlphaFoldDB" id="A0A9X3C1D0"/>
<evidence type="ECO:0000313" key="2">
    <source>
        <dbReference type="EMBL" id="MCV9933070.1"/>
    </source>
</evidence>
<dbReference type="SUPFAM" id="SSF55729">
    <property type="entry name" value="Acyl-CoA N-acyltransferases (Nat)"/>
    <property type="match status" value="1"/>
</dbReference>
<evidence type="ECO:0000313" key="3">
    <source>
        <dbReference type="Proteomes" id="UP001151133"/>
    </source>
</evidence>